<dbReference type="InterPro" id="IPR027417">
    <property type="entry name" value="P-loop_NTPase"/>
</dbReference>
<evidence type="ECO:0000256" key="1">
    <source>
        <dbReference type="ARBA" id="ARBA00004496"/>
    </source>
</evidence>
<reference evidence="10" key="1">
    <citation type="submission" date="2018-05" db="EMBL/GenBank/DDBJ databases">
        <authorList>
            <person name="Lanie J.A."/>
            <person name="Ng W.-L."/>
            <person name="Kazmierczak K.M."/>
            <person name="Andrzejewski T.M."/>
            <person name="Davidsen T.M."/>
            <person name="Wayne K.J."/>
            <person name="Tettelin H."/>
            <person name="Glass J.I."/>
            <person name="Rusch D."/>
            <person name="Podicherti R."/>
            <person name="Tsui H.-C.T."/>
            <person name="Winkler M.E."/>
        </authorList>
    </citation>
    <scope>NUCLEOTIDE SEQUENCE</scope>
</reference>
<keyword evidence="7" id="KW-0418">Kinase</keyword>
<comment type="subcellular location">
    <subcellularLocation>
        <location evidence="1">Cytoplasm</location>
    </subcellularLocation>
</comment>
<evidence type="ECO:0000256" key="3">
    <source>
        <dbReference type="ARBA" id="ARBA00012961"/>
    </source>
</evidence>
<dbReference type="EC" id="2.7.4.8" evidence="3"/>
<keyword evidence="8" id="KW-0067">ATP-binding</keyword>
<sequence length="208" mass="24029">MSSLFIISAPSGCGKTSLVEALIKRNDNLCVSVSHTTRKPRLEEANEINYYFTSISKFKKMINDDAFVEYAKVFDNYYGTALESIKHHLKNGKSVILEIDWQGANQVKKKFPNAISIFILPPSKEDLKKRLQQRAQDDQSTINKRMTNAKNEMLHYKNYEYLVINEDFDIALSNLEIIICRPDKASERSRLSITEQSIKYKKLLKKLI</sequence>
<evidence type="ECO:0000256" key="5">
    <source>
        <dbReference type="ARBA" id="ARBA00022679"/>
    </source>
</evidence>
<dbReference type="GO" id="GO:0005829">
    <property type="term" value="C:cytosol"/>
    <property type="evidence" value="ECO:0007669"/>
    <property type="project" value="TreeGrafter"/>
</dbReference>
<dbReference type="PANTHER" id="PTHR23117:SF13">
    <property type="entry name" value="GUANYLATE KINASE"/>
    <property type="match status" value="1"/>
</dbReference>
<dbReference type="InterPro" id="IPR008144">
    <property type="entry name" value="Guanylate_kin-like_dom"/>
</dbReference>
<dbReference type="NCBIfam" id="TIGR03263">
    <property type="entry name" value="guanyl_kin"/>
    <property type="match status" value="1"/>
</dbReference>
<keyword evidence="6" id="KW-0547">Nucleotide-binding</keyword>
<keyword evidence="4" id="KW-0963">Cytoplasm</keyword>
<dbReference type="SMART" id="SM00072">
    <property type="entry name" value="GuKc"/>
    <property type="match status" value="1"/>
</dbReference>
<feature type="domain" description="Guanylate kinase-like" evidence="9">
    <location>
        <begin position="2"/>
        <end position="180"/>
    </location>
</feature>
<dbReference type="GO" id="GO:0005524">
    <property type="term" value="F:ATP binding"/>
    <property type="evidence" value="ECO:0007669"/>
    <property type="project" value="UniProtKB-KW"/>
</dbReference>
<evidence type="ECO:0000256" key="7">
    <source>
        <dbReference type="ARBA" id="ARBA00022777"/>
    </source>
</evidence>
<dbReference type="InterPro" id="IPR008145">
    <property type="entry name" value="GK/Ca_channel_bsu"/>
</dbReference>
<gene>
    <name evidence="10" type="ORF">METZ01_LOCUS60884</name>
</gene>
<accession>A0A381SVH8</accession>
<dbReference type="Pfam" id="PF00625">
    <property type="entry name" value="Guanylate_kin"/>
    <property type="match status" value="1"/>
</dbReference>
<dbReference type="Gene3D" id="3.40.50.300">
    <property type="entry name" value="P-loop containing nucleotide triphosphate hydrolases"/>
    <property type="match status" value="1"/>
</dbReference>
<dbReference type="EMBL" id="UINC01003636">
    <property type="protein sequence ID" value="SVA08030.1"/>
    <property type="molecule type" value="Genomic_DNA"/>
</dbReference>
<dbReference type="FunFam" id="3.30.63.10:FF:000002">
    <property type="entry name" value="Guanylate kinase 1"/>
    <property type="match status" value="1"/>
</dbReference>
<evidence type="ECO:0000256" key="4">
    <source>
        <dbReference type="ARBA" id="ARBA00022490"/>
    </source>
</evidence>
<dbReference type="PROSITE" id="PS50052">
    <property type="entry name" value="GUANYLATE_KINASE_2"/>
    <property type="match status" value="1"/>
</dbReference>
<evidence type="ECO:0000256" key="6">
    <source>
        <dbReference type="ARBA" id="ARBA00022741"/>
    </source>
</evidence>
<dbReference type="GO" id="GO:0004385">
    <property type="term" value="F:GMP kinase activity"/>
    <property type="evidence" value="ECO:0007669"/>
    <property type="project" value="UniProtKB-EC"/>
</dbReference>
<keyword evidence="5" id="KW-0808">Transferase</keyword>
<proteinExistence type="inferred from homology"/>
<protein>
    <recommendedName>
        <fullName evidence="3">guanylate kinase</fullName>
        <ecNumber evidence="3">2.7.4.8</ecNumber>
    </recommendedName>
</protein>
<dbReference type="HAMAP" id="MF_00328">
    <property type="entry name" value="Guanylate_kinase"/>
    <property type="match status" value="1"/>
</dbReference>
<dbReference type="AlphaFoldDB" id="A0A381SVH8"/>
<dbReference type="SUPFAM" id="SSF52540">
    <property type="entry name" value="P-loop containing nucleoside triphosphate hydrolases"/>
    <property type="match status" value="1"/>
</dbReference>
<comment type="similarity">
    <text evidence="2">Belongs to the guanylate kinase family.</text>
</comment>
<evidence type="ECO:0000256" key="8">
    <source>
        <dbReference type="ARBA" id="ARBA00022840"/>
    </source>
</evidence>
<dbReference type="PANTHER" id="PTHR23117">
    <property type="entry name" value="GUANYLATE KINASE-RELATED"/>
    <property type="match status" value="1"/>
</dbReference>
<evidence type="ECO:0000256" key="2">
    <source>
        <dbReference type="ARBA" id="ARBA00005790"/>
    </source>
</evidence>
<dbReference type="InterPro" id="IPR017665">
    <property type="entry name" value="Guanylate_kinase"/>
</dbReference>
<dbReference type="Gene3D" id="3.30.63.10">
    <property type="entry name" value="Guanylate Kinase phosphate binding domain"/>
    <property type="match status" value="1"/>
</dbReference>
<dbReference type="FunFam" id="3.40.50.300:FF:000084">
    <property type="entry name" value="Guanylate kinase"/>
    <property type="match status" value="1"/>
</dbReference>
<evidence type="ECO:0000313" key="10">
    <source>
        <dbReference type="EMBL" id="SVA08030.1"/>
    </source>
</evidence>
<name>A0A381SVH8_9ZZZZ</name>
<organism evidence="10">
    <name type="scientific">marine metagenome</name>
    <dbReference type="NCBI Taxonomy" id="408172"/>
    <lineage>
        <taxon>unclassified sequences</taxon>
        <taxon>metagenomes</taxon>
        <taxon>ecological metagenomes</taxon>
    </lineage>
</organism>
<dbReference type="CDD" id="cd00071">
    <property type="entry name" value="GMPK"/>
    <property type="match status" value="1"/>
</dbReference>
<evidence type="ECO:0000259" key="9">
    <source>
        <dbReference type="PROSITE" id="PS50052"/>
    </source>
</evidence>